<comment type="caution">
    <text evidence="3">The sequence shown here is derived from an EMBL/GenBank/DDBJ whole genome shotgun (WGS) entry which is preliminary data.</text>
</comment>
<dbReference type="RefSeq" id="WP_181340215.1">
    <property type="nucleotide sequence ID" value="NZ_JAAKDE010000019.1"/>
</dbReference>
<dbReference type="InterPro" id="IPR041908">
    <property type="entry name" value="CtsR_C_sf"/>
</dbReference>
<evidence type="ECO:0000259" key="1">
    <source>
        <dbReference type="Pfam" id="PF05848"/>
    </source>
</evidence>
<dbReference type="AlphaFoldDB" id="A0A8J6HT62"/>
<dbReference type="InterPro" id="IPR041473">
    <property type="entry name" value="CtsR_C"/>
</dbReference>
<keyword evidence="4" id="KW-1185">Reference proteome</keyword>
<dbReference type="Proteomes" id="UP000657177">
    <property type="component" value="Unassembled WGS sequence"/>
</dbReference>
<feature type="domain" description="CtsR N-terminal HTH" evidence="1">
    <location>
        <begin position="3"/>
        <end position="71"/>
    </location>
</feature>
<evidence type="ECO:0000313" key="3">
    <source>
        <dbReference type="EMBL" id="MBA2133746.1"/>
    </source>
</evidence>
<protein>
    <submittedName>
        <fullName evidence="3">CtsR family transcriptional regulator</fullName>
    </submittedName>
</protein>
<reference evidence="3" key="1">
    <citation type="submission" date="2020-06" db="EMBL/GenBank/DDBJ databases">
        <title>Novel chitinolytic bacterium.</title>
        <authorList>
            <person name="Ungkulpasvich U."/>
            <person name="Kosugi A."/>
            <person name="Uke A."/>
        </authorList>
    </citation>
    <scope>NUCLEOTIDE SEQUENCE</scope>
    <source>
        <strain evidence="3">UUS1-1</strain>
    </source>
</reference>
<sequence>MSSLSDLIEQYLQDLLAKRDSIEIQRRQLAQMFRCAPSQINYVLETRFTMDHGYLIVSRRGGGGYIKITRANWHEDPDVLEKIKELIGTEITQEGMAALLRRLVREELLEEKDSWLLWQVINKELENPVFPEEKKDKHRAILLRTALLVLCGREKPIA</sequence>
<accession>A0A8J6HT62</accession>
<dbReference type="Pfam" id="PF17727">
    <property type="entry name" value="CtsR_C"/>
    <property type="match status" value="1"/>
</dbReference>
<feature type="domain" description="CtsR C-terminal dimerization" evidence="2">
    <location>
        <begin position="77"/>
        <end position="147"/>
    </location>
</feature>
<evidence type="ECO:0000259" key="2">
    <source>
        <dbReference type="Pfam" id="PF17727"/>
    </source>
</evidence>
<dbReference type="EMBL" id="JAAKDE010000019">
    <property type="protein sequence ID" value="MBA2133746.1"/>
    <property type="molecule type" value="Genomic_DNA"/>
</dbReference>
<evidence type="ECO:0000313" key="4">
    <source>
        <dbReference type="Proteomes" id="UP000657177"/>
    </source>
</evidence>
<proteinExistence type="predicted"/>
<dbReference type="Gene3D" id="3.30.56.130">
    <property type="entry name" value="Transcriptional regulator CtsR, winged HTH domain"/>
    <property type="match status" value="1"/>
</dbReference>
<dbReference type="Pfam" id="PF05848">
    <property type="entry name" value="CtsR"/>
    <property type="match status" value="1"/>
</dbReference>
<dbReference type="InterPro" id="IPR041902">
    <property type="entry name" value="CtsR_N_sf"/>
</dbReference>
<dbReference type="InterPro" id="IPR040465">
    <property type="entry name" value="CtsR_N"/>
</dbReference>
<organism evidence="3 4">
    <name type="scientific">Capillibacterium thermochitinicola</name>
    <dbReference type="NCBI Taxonomy" id="2699427"/>
    <lineage>
        <taxon>Bacteria</taxon>
        <taxon>Bacillati</taxon>
        <taxon>Bacillota</taxon>
        <taxon>Capillibacterium</taxon>
    </lineage>
</organism>
<gene>
    <name evidence="3" type="ORF">G5B42_09405</name>
</gene>
<dbReference type="Gene3D" id="1.10.1200.150">
    <property type="entry name" value="Transcriptional regulator CtsR, C-terminal domain"/>
    <property type="match status" value="1"/>
</dbReference>
<name>A0A8J6HT62_9FIRM</name>